<reference evidence="11" key="1">
    <citation type="journal article" date="2019" name="Int. J. Syst. Evol. Microbiol.">
        <title>The Global Catalogue of Microorganisms (GCM) 10K type strain sequencing project: providing services to taxonomists for standard genome sequencing and annotation.</title>
        <authorList>
            <consortium name="The Broad Institute Genomics Platform"/>
            <consortium name="The Broad Institute Genome Sequencing Center for Infectious Disease"/>
            <person name="Wu L."/>
            <person name="Ma J."/>
        </authorList>
    </citation>
    <scope>NUCLEOTIDE SEQUENCE [LARGE SCALE GENOMIC DNA]</scope>
    <source>
        <strain evidence="11">CGMCC 4.7371</strain>
    </source>
</reference>
<keyword evidence="4" id="KW-0997">Cell inner membrane</keyword>
<dbReference type="Gene3D" id="1.10.3720.10">
    <property type="entry name" value="MetI-like"/>
    <property type="match status" value="2"/>
</dbReference>
<sequence>MAQTLVPTPVLRVRRVNARGRLRWSALVVMVALLVAAPVVAILLEVGTQRPDGLPAHLPQMVTTTLVLMTSVGLGSLVLGVGLAWLVTAYTFPLRNVLVWLLVLPLAMPAYILGFVFLSTFDAAGPVQQWLRGVGLDVQFSIASLAGCAVVMSLTLYPYVYLMARAAFAEQGRATYDAARTLGASRRRAFFAVLLPLARPSLAAGLALVMMEVLTDFATVQYFNVQTVSYGAYVVWKGKWNFASATQLASMVMLFAAAVMVGERLLRGRAHFTQKGGRGTGLQPVPLGRVTGLLATLVCVAALAVAVFVPVGRLVGWAVQPTHKTSEGVLSADFGEALTNSLVVAVLAAVTCVVLALLIGHALRLGGGRVVRAAAQLTTFGYAVPGAVVGIGTLLVLRALNDGVEGLGVPGGLGLLATGSVPAILFAYAVRFLGPAYQAVDASYAKLSTSITQGALSLGARPLRVLRTVHAPLVRPGIAVATVLVTIDAIKELPLVLMLRPVDFTTVSVWVYSLATENLWNLAALPALIIVALAVIPVFLLFRQVWSADRAARRRLEEER</sequence>
<keyword evidence="3" id="KW-1003">Cell membrane</keyword>
<evidence type="ECO:0000256" key="3">
    <source>
        <dbReference type="ARBA" id="ARBA00022475"/>
    </source>
</evidence>
<evidence type="ECO:0000256" key="7">
    <source>
        <dbReference type="ARBA" id="ARBA00023136"/>
    </source>
</evidence>
<feature type="domain" description="ABC transmembrane type-1" evidence="9">
    <location>
        <begin position="338"/>
        <end position="541"/>
    </location>
</feature>
<feature type="transmembrane region" description="Helical" evidence="8">
    <location>
        <begin position="98"/>
        <end position="118"/>
    </location>
</feature>
<feature type="transmembrane region" description="Helical" evidence="8">
    <location>
        <begin position="24"/>
        <end position="44"/>
    </location>
</feature>
<protein>
    <submittedName>
        <fullName evidence="10">ABC transporter permease</fullName>
    </submittedName>
</protein>
<organism evidence="10 11">
    <name type="scientific">Nocardioides phosphati</name>
    <dbReference type="NCBI Taxonomy" id="1867775"/>
    <lineage>
        <taxon>Bacteria</taxon>
        <taxon>Bacillati</taxon>
        <taxon>Actinomycetota</taxon>
        <taxon>Actinomycetes</taxon>
        <taxon>Propionibacteriales</taxon>
        <taxon>Nocardioidaceae</taxon>
        <taxon>Nocardioides</taxon>
    </lineage>
</organism>
<evidence type="ECO:0000256" key="5">
    <source>
        <dbReference type="ARBA" id="ARBA00022692"/>
    </source>
</evidence>
<dbReference type="InterPro" id="IPR000515">
    <property type="entry name" value="MetI-like"/>
</dbReference>
<feature type="transmembrane region" description="Helical" evidence="8">
    <location>
        <begin position="287"/>
        <end position="309"/>
    </location>
</feature>
<dbReference type="Pfam" id="PF00528">
    <property type="entry name" value="BPD_transp_1"/>
    <property type="match status" value="1"/>
</dbReference>
<feature type="domain" description="ABC transmembrane type-1" evidence="9">
    <location>
        <begin position="62"/>
        <end position="261"/>
    </location>
</feature>
<feature type="transmembrane region" description="Helical" evidence="8">
    <location>
        <begin position="519"/>
        <end position="542"/>
    </location>
</feature>
<keyword evidence="6 8" id="KW-1133">Transmembrane helix</keyword>
<feature type="transmembrane region" description="Helical" evidence="8">
    <location>
        <begin position="380"/>
        <end position="400"/>
    </location>
</feature>
<feature type="transmembrane region" description="Helical" evidence="8">
    <location>
        <begin position="189"/>
        <end position="211"/>
    </location>
</feature>
<feature type="transmembrane region" description="Helical" evidence="8">
    <location>
        <begin position="412"/>
        <end position="430"/>
    </location>
</feature>
<evidence type="ECO:0000256" key="8">
    <source>
        <dbReference type="RuleBase" id="RU363032"/>
    </source>
</evidence>
<gene>
    <name evidence="10" type="ORF">GCM10011584_06070</name>
</gene>
<feature type="transmembrane region" description="Helical" evidence="8">
    <location>
        <begin position="64"/>
        <end position="86"/>
    </location>
</feature>
<dbReference type="EMBL" id="BMNI01000001">
    <property type="protein sequence ID" value="GGO85640.1"/>
    <property type="molecule type" value="Genomic_DNA"/>
</dbReference>
<dbReference type="CDD" id="cd06261">
    <property type="entry name" value="TM_PBP2"/>
    <property type="match status" value="2"/>
</dbReference>
<evidence type="ECO:0000256" key="2">
    <source>
        <dbReference type="ARBA" id="ARBA00022448"/>
    </source>
</evidence>
<feature type="transmembrane region" description="Helical" evidence="8">
    <location>
        <begin position="138"/>
        <end position="160"/>
    </location>
</feature>
<dbReference type="PANTHER" id="PTHR43357">
    <property type="entry name" value="INNER MEMBRANE ABC TRANSPORTER PERMEASE PROTEIN YDCV"/>
    <property type="match status" value="1"/>
</dbReference>
<dbReference type="PANTHER" id="PTHR43357:SF3">
    <property type="entry name" value="FE(3+)-TRANSPORT SYSTEM PERMEASE PROTEIN FBPB 2"/>
    <property type="match status" value="1"/>
</dbReference>
<comment type="subcellular location">
    <subcellularLocation>
        <location evidence="1">Cell inner membrane</location>
        <topology evidence="1">Multi-pass membrane protein</topology>
    </subcellularLocation>
    <subcellularLocation>
        <location evidence="8">Cell membrane</location>
        <topology evidence="8">Multi-pass membrane protein</topology>
    </subcellularLocation>
</comment>
<dbReference type="Proteomes" id="UP000655410">
    <property type="component" value="Unassembled WGS sequence"/>
</dbReference>
<evidence type="ECO:0000313" key="11">
    <source>
        <dbReference type="Proteomes" id="UP000655410"/>
    </source>
</evidence>
<proteinExistence type="inferred from homology"/>
<dbReference type="SUPFAM" id="SSF161098">
    <property type="entry name" value="MetI-like"/>
    <property type="match status" value="2"/>
</dbReference>
<comment type="caution">
    <text evidence="10">The sequence shown here is derived from an EMBL/GenBank/DDBJ whole genome shotgun (WGS) entry which is preliminary data.</text>
</comment>
<feature type="transmembrane region" description="Helical" evidence="8">
    <location>
        <begin position="337"/>
        <end position="359"/>
    </location>
</feature>
<feature type="transmembrane region" description="Helical" evidence="8">
    <location>
        <begin position="477"/>
        <end position="499"/>
    </location>
</feature>
<feature type="transmembrane region" description="Helical" evidence="8">
    <location>
        <begin position="248"/>
        <end position="266"/>
    </location>
</feature>
<accession>A0ABQ2N7E0</accession>
<keyword evidence="5 8" id="KW-0812">Transmembrane</keyword>
<keyword evidence="11" id="KW-1185">Reference proteome</keyword>
<name>A0ABQ2N7E0_9ACTN</name>
<evidence type="ECO:0000256" key="4">
    <source>
        <dbReference type="ARBA" id="ARBA00022519"/>
    </source>
</evidence>
<keyword evidence="2 8" id="KW-0813">Transport</keyword>
<evidence type="ECO:0000256" key="1">
    <source>
        <dbReference type="ARBA" id="ARBA00004429"/>
    </source>
</evidence>
<dbReference type="PROSITE" id="PS50928">
    <property type="entry name" value="ABC_TM1"/>
    <property type="match status" value="2"/>
</dbReference>
<evidence type="ECO:0000313" key="10">
    <source>
        <dbReference type="EMBL" id="GGO85640.1"/>
    </source>
</evidence>
<keyword evidence="7 8" id="KW-0472">Membrane</keyword>
<dbReference type="RefSeq" id="WP_188782484.1">
    <property type="nucleotide sequence ID" value="NZ_BMNI01000001.1"/>
</dbReference>
<dbReference type="InterPro" id="IPR035906">
    <property type="entry name" value="MetI-like_sf"/>
</dbReference>
<comment type="similarity">
    <text evidence="8">Belongs to the binding-protein-dependent transport system permease family.</text>
</comment>
<evidence type="ECO:0000259" key="9">
    <source>
        <dbReference type="PROSITE" id="PS50928"/>
    </source>
</evidence>
<evidence type="ECO:0000256" key="6">
    <source>
        <dbReference type="ARBA" id="ARBA00022989"/>
    </source>
</evidence>